<sequence length="585" mass="62449">MGGACLLWDGVYAQSLPTTPMPDAGQILDTIKQTPTPDFSSDAQPQINVNTPTRSAMTAPAGASFMVNGFKIVGNTVLPEADLQSKLSVLIGKKLNLQQLREAAVQISDYYRAKGYLIARAYVPAQQINNGIVEIQIIEGHRDKVNLETIGSPIVKPSVQVDFINKSIPQNAVISDAQLERTLLLLSDTPGVSDVKSSLEPGAISGTSDLNLTTTSGPRYFGSIDADNFGNRYAGSDRVGITAGINSMTGYGDQLTFRGQTTGTNGMQQGSQTNYGRVAYQLPIGSDGFKLGAAYSAMRYQLGLNYQNTATNGTANTASVFGSYPFVRGRNFNLYGQVEYDNLSMTNNSMGFQISNKIVNNSSAGLSGNSRDAFLGGGLNTFGVTATTGNLGLQNTNGYSTLDSTTAQTAGSFQRYNFNLSRLQAITNSMHLVLNATAQMASKNLDSSQQFYLGGPTGVRAYPVGQGVGSQGAVMQLELHQQVVEQSPVGVISAYAFYDLGGVQLFKNTWSNWNQPNPPTGQSLSQNTSLQGAGLGLKATINDRSYLNLTWAHTIGTSQSVTVYGMNANGMNLSNTFWFQGVLQF</sequence>
<dbReference type="Pfam" id="PF08479">
    <property type="entry name" value="POTRA_2"/>
    <property type="match status" value="1"/>
</dbReference>
<dbReference type="Proteomes" id="UP000182060">
    <property type="component" value="Chromosome"/>
</dbReference>
<dbReference type="InterPro" id="IPR034746">
    <property type="entry name" value="POTRA"/>
</dbReference>
<proteinExistence type="inferred from homology"/>
<keyword evidence="7" id="KW-0472">Membrane</keyword>
<dbReference type="PANTHER" id="PTHR34597">
    <property type="entry name" value="SLR1661 PROTEIN"/>
    <property type="match status" value="1"/>
</dbReference>
<accession>A0AAC9IY28</accession>
<evidence type="ECO:0000256" key="5">
    <source>
        <dbReference type="ARBA" id="ARBA00022692"/>
    </source>
</evidence>
<dbReference type="GO" id="GO:0098046">
    <property type="term" value="C:type V protein secretion system complex"/>
    <property type="evidence" value="ECO:0007669"/>
    <property type="project" value="TreeGrafter"/>
</dbReference>
<keyword evidence="4" id="KW-1134">Transmembrane beta strand</keyword>
<dbReference type="GO" id="GO:0046819">
    <property type="term" value="P:protein secretion by the type V secretion system"/>
    <property type="evidence" value="ECO:0007669"/>
    <property type="project" value="TreeGrafter"/>
</dbReference>
<dbReference type="Gene3D" id="3.10.20.310">
    <property type="entry name" value="membrane protein fhac"/>
    <property type="match status" value="1"/>
</dbReference>
<keyword evidence="3" id="KW-0813">Transport</keyword>
<dbReference type="InterPro" id="IPR005565">
    <property type="entry name" value="Hemolysn_activator_HlyB_C"/>
</dbReference>
<gene>
    <name evidence="10" type="ORF">AOC25_06465</name>
</gene>
<evidence type="ECO:0000256" key="1">
    <source>
        <dbReference type="ARBA" id="ARBA00004442"/>
    </source>
</evidence>
<dbReference type="EMBL" id="CP015017">
    <property type="protein sequence ID" value="APC01277.1"/>
    <property type="molecule type" value="Genomic_DNA"/>
</dbReference>
<keyword evidence="5" id="KW-0812">Transmembrane</keyword>
<comment type="similarity">
    <text evidence="2">Belongs to the TPS (TC 1.B.20) family.</text>
</comment>
<evidence type="ECO:0000313" key="11">
    <source>
        <dbReference type="Proteomes" id="UP000182060"/>
    </source>
</evidence>
<evidence type="ECO:0000256" key="8">
    <source>
        <dbReference type="ARBA" id="ARBA00023237"/>
    </source>
</evidence>
<dbReference type="GO" id="GO:0008320">
    <property type="term" value="F:protein transmembrane transporter activity"/>
    <property type="evidence" value="ECO:0007669"/>
    <property type="project" value="TreeGrafter"/>
</dbReference>
<organism evidence="10 11">
    <name type="scientific">Polynucleobacter asymbioticus</name>
    <dbReference type="NCBI Taxonomy" id="576611"/>
    <lineage>
        <taxon>Bacteria</taxon>
        <taxon>Pseudomonadati</taxon>
        <taxon>Pseudomonadota</taxon>
        <taxon>Betaproteobacteria</taxon>
        <taxon>Burkholderiales</taxon>
        <taxon>Burkholderiaceae</taxon>
        <taxon>Polynucleobacter</taxon>
    </lineage>
</organism>
<evidence type="ECO:0000256" key="6">
    <source>
        <dbReference type="ARBA" id="ARBA00022927"/>
    </source>
</evidence>
<evidence type="ECO:0000256" key="3">
    <source>
        <dbReference type="ARBA" id="ARBA00022448"/>
    </source>
</evidence>
<dbReference type="PANTHER" id="PTHR34597:SF1">
    <property type="entry name" value="HEME_HEMOPEXIN TRANSPORTER PROTEIN HUXB"/>
    <property type="match status" value="1"/>
</dbReference>
<dbReference type="InterPro" id="IPR051544">
    <property type="entry name" value="TPS_OM_transporter"/>
</dbReference>
<dbReference type="Pfam" id="PF03865">
    <property type="entry name" value="ShlB"/>
    <property type="match status" value="1"/>
</dbReference>
<dbReference type="GO" id="GO:0009279">
    <property type="term" value="C:cell outer membrane"/>
    <property type="evidence" value="ECO:0007669"/>
    <property type="project" value="UniProtKB-SubCell"/>
</dbReference>
<feature type="domain" description="POTRA" evidence="9">
    <location>
        <begin position="65"/>
        <end position="140"/>
    </location>
</feature>
<evidence type="ECO:0000256" key="4">
    <source>
        <dbReference type="ARBA" id="ARBA00022452"/>
    </source>
</evidence>
<evidence type="ECO:0000313" key="10">
    <source>
        <dbReference type="EMBL" id="APC01277.1"/>
    </source>
</evidence>
<evidence type="ECO:0000259" key="9">
    <source>
        <dbReference type="PROSITE" id="PS51779"/>
    </source>
</evidence>
<dbReference type="PROSITE" id="PS51779">
    <property type="entry name" value="POTRA"/>
    <property type="match status" value="1"/>
</dbReference>
<reference evidence="10" key="1">
    <citation type="journal article" date="2017" name="Appl. Environ. Microbiol.">
        <title>Microdiversification of a pelagic Polynucleobacter species is mainly driven by acquisition of genomic islands from a partially interspecific gene pool.</title>
        <authorList>
            <person name="Hoetzinger M."/>
            <person name="Hahn M.W."/>
            <person name="Jezberova J."/>
            <person name="Schmidt J."/>
            <person name="Koll U."/>
        </authorList>
    </citation>
    <scope>NUCLEOTIDE SEQUENCE</scope>
    <source>
        <strain evidence="10">MWH-RechtKol4</strain>
    </source>
</reference>
<evidence type="ECO:0000256" key="2">
    <source>
        <dbReference type="ARBA" id="ARBA00009055"/>
    </source>
</evidence>
<name>A0AAC9IY28_9BURK</name>
<comment type="subcellular location">
    <subcellularLocation>
        <location evidence="1">Cell outer membrane</location>
    </subcellularLocation>
</comment>
<evidence type="ECO:0000256" key="7">
    <source>
        <dbReference type="ARBA" id="ARBA00023136"/>
    </source>
</evidence>
<dbReference type="AlphaFoldDB" id="A0AAC9IY28"/>
<keyword evidence="6" id="KW-0653">Protein transport</keyword>
<dbReference type="InterPro" id="IPR013686">
    <property type="entry name" value="Polypept-transport_assoc_ShlB"/>
</dbReference>
<keyword evidence="8" id="KW-0998">Cell outer membrane</keyword>
<protein>
    <recommendedName>
        <fullName evidence="9">POTRA domain-containing protein</fullName>
    </recommendedName>
</protein>
<dbReference type="Gene3D" id="2.40.160.50">
    <property type="entry name" value="membrane protein fhac: a member of the omp85/tpsb transporter family"/>
    <property type="match status" value="1"/>
</dbReference>